<accession>A0ABX6YJ36</accession>
<keyword evidence="21" id="KW-1185">Reference proteome</keyword>
<keyword evidence="7" id="KW-0573">Peptidoglycan synthesis</keyword>
<feature type="transmembrane region" description="Helical" evidence="19">
    <location>
        <begin position="315"/>
        <end position="339"/>
    </location>
</feature>
<dbReference type="PROSITE" id="PS51257">
    <property type="entry name" value="PROKAR_LIPOPROTEIN"/>
    <property type="match status" value="1"/>
</dbReference>
<comment type="pathway">
    <text evidence="2">Cell wall biogenesis; peptidoglycan biosynthesis.</text>
</comment>
<dbReference type="EMBL" id="CP061169">
    <property type="protein sequence ID" value="QPZ38370.1"/>
    <property type="molecule type" value="Genomic_DNA"/>
</dbReference>
<feature type="transmembrane region" description="Helical" evidence="19">
    <location>
        <begin position="351"/>
        <end position="373"/>
    </location>
</feature>
<comment type="subcellular location">
    <subcellularLocation>
        <location evidence="1">Membrane</location>
        <topology evidence="1">Multi-pass membrane protein</topology>
    </subcellularLocation>
</comment>
<keyword evidence="8 19" id="KW-1133">Transmembrane helix</keyword>
<gene>
    <name evidence="20" type="ORF">HCR76_16550</name>
</gene>
<evidence type="ECO:0000256" key="5">
    <source>
        <dbReference type="ARBA" id="ARBA00022692"/>
    </source>
</evidence>
<reference evidence="20 21" key="1">
    <citation type="submission" date="2020-12" db="EMBL/GenBank/DDBJ databases">
        <title>Microbacterium sp. HY060.</title>
        <authorList>
            <person name="Zhou J."/>
        </authorList>
    </citation>
    <scope>NUCLEOTIDE SEQUENCE [LARGE SCALE GENOMIC DNA]</scope>
    <source>
        <strain evidence="20 21">HY60</strain>
    </source>
</reference>
<feature type="region of interest" description="Disordered" evidence="18">
    <location>
        <begin position="377"/>
        <end position="397"/>
    </location>
</feature>
<evidence type="ECO:0000256" key="16">
    <source>
        <dbReference type="ARBA" id="ARBA00049902"/>
    </source>
</evidence>
<evidence type="ECO:0000256" key="18">
    <source>
        <dbReference type="SAM" id="MobiDB-lite"/>
    </source>
</evidence>
<evidence type="ECO:0000256" key="9">
    <source>
        <dbReference type="ARBA" id="ARBA00023136"/>
    </source>
</evidence>
<evidence type="ECO:0000256" key="10">
    <source>
        <dbReference type="ARBA" id="ARBA00032370"/>
    </source>
</evidence>
<evidence type="ECO:0000256" key="12">
    <source>
        <dbReference type="ARBA" id="ARBA00038053"/>
    </source>
</evidence>
<evidence type="ECO:0000256" key="2">
    <source>
        <dbReference type="ARBA" id="ARBA00004752"/>
    </source>
</evidence>
<proteinExistence type="inferred from homology"/>
<evidence type="ECO:0000256" key="14">
    <source>
        <dbReference type="ARBA" id="ARBA00041418"/>
    </source>
</evidence>
<comment type="function">
    <text evidence="17">Peptidoglycan polymerase that is essential for cell division.</text>
</comment>
<evidence type="ECO:0000256" key="17">
    <source>
        <dbReference type="ARBA" id="ARBA00049966"/>
    </source>
</evidence>
<feature type="transmembrane region" description="Helical" evidence="19">
    <location>
        <begin position="20"/>
        <end position="42"/>
    </location>
</feature>
<evidence type="ECO:0000256" key="15">
    <source>
        <dbReference type="ARBA" id="ARBA00044770"/>
    </source>
</evidence>
<name>A0ABX6YJ36_9MICO</name>
<evidence type="ECO:0000256" key="1">
    <source>
        <dbReference type="ARBA" id="ARBA00004141"/>
    </source>
</evidence>
<feature type="transmembrane region" description="Helical" evidence="19">
    <location>
        <begin position="151"/>
        <end position="168"/>
    </location>
</feature>
<sequence>MTATRIGLPQRRRLSRDAIVLASVSIALVACGVVMVLSASSVENLIATGDPFSIARRHVAFALVGVALMFVLSRIPPAFWRRCAWALLASGIALQLLVFTPLGFASGGNRNWISLGGFGVQPSEFLKLALIIWIAHIIAAKGELMSRWQHAVIPIVPVAGLALGTVMLGKDLGTVLIMGAIALGACFFGGMRLHHIVIAVVTAAGAALAVALSGGTRQTRIAAWFEGCSATSDNYLDLCWQTVHGWNALALGGVTGAGLGNSQMKWGWLPEANNDFIFAIIGEELGAIGAVVVLAQFVLFGVVLTRVISRSHDRFVTATLGGILLWVVGQAFVNVAVVLGMLPVLGVPLPMISAGGSSLVSILASIGVALSLMRGTEGSRMPSDARAAVPGHAERRV</sequence>
<feature type="transmembrane region" description="Helical" evidence="19">
    <location>
        <begin position="125"/>
        <end position="144"/>
    </location>
</feature>
<feature type="transmembrane region" description="Helical" evidence="19">
    <location>
        <begin position="174"/>
        <end position="191"/>
    </location>
</feature>
<feature type="transmembrane region" description="Helical" evidence="19">
    <location>
        <begin position="54"/>
        <end position="72"/>
    </location>
</feature>
<dbReference type="PANTHER" id="PTHR30474:SF2">
    <property type="entry name" value="PEPTIDOGLYCAN GLYCOSYLTRANSFERASE FTSW-RELATED"/>
    <property type="match status" value="1"/>
</dbReference>
<comment type="catalytic activity">
    <reaction evidence="16">
        <text>[GlcNAc-(1-&gt;4)-Mur2Ac(oyl-L-Ala-gamma-D-Glu-L-Lys-D-Ala-D-Ala)](n)-di-trans,octa-cis-undecaprenyl diphosphate + beta-D-GlcNAc-(1-&gt;4)-Mur2Ac(oyl-L-Ala-gamma-D-Glu-L-Lys-D-Ala-D-Ala)-di-trans,octa-cis-undecaprenyl diphosphate = [GlcNAc-(1-&gt;4)-Mur2Ac(oyl-L-Ala-gamma-D-Glu-L-Lys-D-Ala-D-Ala)](n+1)-di-trans,octa-cis-undecaprenyl diphosphate + di-trans,octa-cis-undecaprenyl diphosphate + H(+)</text>
        <dbReference type="Rhea" id="RHEA:23708"/>
        <dbReference type="Rhea" id="RHEA-COMP:9602"/>
        <dbReference type="Rhea" id="RHEA-COMP:9603"/>
        <dbReference type="ChEBI" id="CHEBI:15378"/>
        <dbReference type="ChEBI" id="CHEBI:58405"/>
        <dbReference type="ChEBI" id="CHEBI:60033"/>
        <dbReference type="ChEBI" id="CHEBI:78435"/>
        <dbReference type="EC" id="2.4.99.28"/>
    </reaction>
</comment>
<keyword evidence="3" id="KW-0328">Glycosyltransferase</keyword>
<evidence type="ECO:0000256" key="13">
    <source>
        <dbReference type="ARBA" id="ARBA00041185"/>
    </source>
</evidence>
<dbReference type="InterPro" id="IPR001182">
    <property type="entry name" value="FtsW/RodA"/>
</dbReference>
<evidence type="ECO:0000256" key="7">
    <source>
        <dbReference type="ARBA" id="ARBA00022984"/>
    </source>
</evidence>
<evidence type="ECO:0000256" key="11">
    <source>
        <dbReference type="ARBA" id="ARBA00033270"/>
    </source>
</evidence>
<dbReference type="RefSeq" id="WP_166986675.1">
    <property type="nucleotide sequence ID" value="NZ_CP061169.1"/>
</dbReference>
<feature type="transmembrane region" description="Helical" evidence="19">
    <location>
        <begin position="196"/>
        <end position="215"/>
    </location>
</feature>
<keyword evidence="9 19" id="KW-0472">Membrane</keyword>
<keyword evidence="20" id="KW-0132">Cell division</keyword>
<evidence type="ECO:0000313" key="20">
    <source>
        <dbReference type="EMBL" id="QPZ38370.1"/>
    </source>
</evidence>
<evidence type="ECO:0000256" key="19">
    <source>
        <dbReference type="SAM" id="Phobius"/>
    </source>
</evidence>
<dbReference type="Pfam" id="PF01098">
    <property type="entry name" value="FTSW_RODA_SPOVE"/>
    <property type="match status" value="1"/>
</dbReference>
<keyword evidence="4" id="KW-0808">Transferase</keyword>
<dbReference type="EC" id="2.4.99.28" evidence="15"/>
<evidence type="ECO:0000256" key="3">
    <source>
        <dbReference type="ARBA" id="ARBA00022676"/>
    </source>
</evidence>
<evidence type="ECO:0000256" key="8">
    <source>
        <dbReference type="ARBA" id="ARBA00022989"/>
    </source>
</evidence>
<dbReference type="PANTHER" id="PTHR30474">
    <property type="entry name" value="CELL CYCLE PROTEIN"/>
    <property type="match status" value="1"/>
</dbReference>
<dbReference type="PROSITE" id="PS00428">
    <property type="entry name" value="FTSW_RODA_SPOVE"/>
    <property type="match status" value="1"/>
</dbReference>
<evidence type="ECO:0000256" key="6">
    <source>
        <dbReference type="ARBA" id="ARBA00022960"/>
    </source>
</evidence>
<feature type="transmembrane region" description="Helical" evidence="19">
    <location>
        <begin position="84"/>
        <end position="105"/>
    </location>
</feature>
<dbReference type="InterPro" id="IPR018365">
    <property type="entry name" value="Cell_cycle_FtsW-rel_CS"/>
</dbReference>
<dbReference type="Proteomes" id="UP000662814">
    <property type="component" value="Chromosome"/>
</dbReference>
<feature type="transmembrane region" description="Helical" evidence="19">
    <location>
        <begin position="276"/>
        <end position="303"/>
    </location>
</feature>
<organism evidence="20 21">
    <name type="scientific">Paramicrobacterium chengjingii</name>
    <dbReference type="NCBI Taxonomy" id="2769067"/>
    <lineage>
        <taxon>Bacteria</taxon>
        <taxon>Bacillati</taxon>
        <taxon>Actinomycetota</taxon>
        <taxon>Actinomycetes</taxon>
        <taxon>Micrococcales</taxon>
        <taxon>Microbacteriaceae</taxon>
        <taxon>Paramicrobacterium</taxon>
    </lineage>
</organism>
<keyword evidence="20" id="KW-0131">Cell cycle</keyword>
<keyword evidence="6" id="KW-0133">Cell shape</keyword>
<evidence type="ECO:0000313" key="21">
    <source>
        <dbReference type="Proteomes" id="UP000662814"/>
    </source>
</evidence>
<comment type="similarity">
    <text evidence="12">Belongs to the SEDS family. FtsW subfamily.</text>
</comment>
<keyword evidence="5 19" id="KW-0812">Transmembrane</keyword>
<protein>
    <recommendedName>
        <fullName evidence="13">Probable peptidoglycan glycosyltransferase FtsW</fullName>
        <ecNumber evidence="15">2.4.99.28</ecNumber>
    </recommendedName>
    <alternativeName>
        <fullName evidence="14">Cell division protein FtsW</fullName>
    </alternativeName>
    <alternativeName>
        <fullName evidence="11">Cell wall polymerase</fullName>
    </alternativeName>
    <alternativeName>
        <fullName evidence="10">Peptidoglycan polymerase</fullName>
    </alternativeName>
</protein>
<evidence type="ECO:0000256" key="4">
    <source>
        <dbReference type="ARBA" id="ARBA00022679"/>
    </source>
</evidence>
<dbReference type="GO" id="GO:0051301">
    <property type="term" value="P:cell division"/>
    <property type="evidence" value="ECO:0007669"/>
    <property type="project" value="UniProtKB-KW"/>
</dbReference>